<proteinExistence type="predicted"/>
<organism evidence="1 2">
    <name type="scientific">Mycobacterium phage Reindeer</name>
    <dbReference type="NCBI Taxonomy" id="2762283"/>
    <lineage>
        <taxon>Viruses</taxon>
        <taxon>Duplodnaviria</taxon>
        <taxon>Heunggongvirae</taxon>
        <taxon>Uroviricota</taxon>
        <taxon>Caudoviricetes</taxon>
        <taxon>Vilmaviridae</taxon>
        <taxon>Mclasvirinae</taxon>
        <taxon>Bongovirus</taxon>
        <taxon>Bongovirus reindeer</taxon>
    </lineage>
</organism>
<keyword evidence="2" id="KW-1185">Reference proteome</keyword>
<evidence type="ECO:0000313" key="1">
    <source>
        <dbReference type="EMBL" id="QNJ56819.1"/>
    </source>
</evidence>
<gene>
    <name evidence="1" type="primary">9</name>
    <name evidence="1" type="ORF">SEA_REINDEER_9</name>
</gene>
<dbReference type="Proteomes" id="UP000515841">
    <property type="component" value="Segment"/>
</dbReference>
<dbReference type="KEGG" id="vg:63210752"/>
<dbReference type="EMBL" id="MT658803">
    <property type="protein sequence ID" value="QNJ56819.1"/>
    <property type="molecule type" value="Genomic_DNA"/>
</dbReference>
<evidence type="ECO:0000313" key="2">
    <source>
        <dbReference type="Proteomes" id="UP000515841"/>
    </source>
</evidence>
<dbReference type="GeneID" id="63210752"/>
<name>A0A7G8LHU7_9CAUD</name>
<sequence length="76" mass="8655">MAATMHTLVNFAPNPSLSLGSSYRNRDVRSYGILGMARQHRSRFANALKRRNQTHDVRILRTTIHDDGTVTSEWIS</sequence>
<reference evidence="1 2" key="1">
    <citation type="submission" date="2020-06" db="EMBL/GenBank/DDBJ databases">
        <authorList>
            <person name="Spencer C.E."/>
            <person name="Frederick G.D."/>
            <person name="Baliraine F.N."/>
            <person name="Favela G."/>
            <person name="Farmer V."/>
            <person name="Galindo A."/>
            <person name="Garlena R.A."/>
            <person name="Russell D.A."/>
            <person name="Pope W.H."/>
            <person name="Jacobs-Sera D."/>
            <person name="Hatfull G.F."/>
        </authorList>
    </citation>
    <scope>NUCLEOTIDE SEQUENCE [LARGE SCALE GENOMIC DNA]</scope>
</reference>
<accession>A0A7G8LHU7</accession>
<dbReference type="RefSeq" id="YP_010014070.1">
    <property type="nucleotide sequence ID" value="NC_053516.1"/>
</dbReference>
<protein>
    <submittedName>
        <fullName evidence="1">Uncharacterized protein</fullName>
    </submittedName>
</protein>